<dbReference type="AlphaFoldDB" id="A0A8X6PGR5"/>
<comment type="caution">
    <text evidence="1">The sequence shown here is derived from an EMBL/GenBank/DDBJ whole genome shotgun (WGS) entry which is preliminary data.</text>
</comment>
<reference evidence="1" key="1">
    <citation type="submission" date="2020-08" db="EMBL/GenBank/DDBJ databases">
        <title>Multicomponent nature underlies the extraordinary mechanical properties of spider dragline silk.</title>
        <authorList>
            <person name="Kono N."/>
            <person name="Nakamura H."/>
            <person name="Mori M."/>
            <person name="Yoshida Y."/>
            <person name="Ohtoshi R."/>
            <person name="Malay A.D."/>
            <person name="Moran D.A.P."/>
            <person name="Tomita M."/>
            <person name="Numata K."/>
            <person name="Arakawa K."/>
        </authorList>
    </citation>
    <scope>NUCLEOTIDE SEQUENCE</scope>
</reference>
<name>A0A8X6PGR5_NEPPI</name>
<sequence>CEYLPVRYERRRSYEAVKVASFMAVTSKSNRGLDS</sequence>
<dbReference type="Proteomes" id="UP000887013">
    <property type="component" value="Unassembled WGS sequence"/>
</dbReference>
<accession>A0A8X6PGR5</accession>
<evidence type="ECO:0000313" key="1">
    <source>
        <dbReference type="EMBL" id="GFT67537.1"/>
    </source>
</evidence>
<proteinExistence type="predicted"/>
<keyword evidence="2" id="KW-1185">Reference proteome</keyword>
<organism evidence="1 2">
    <name type="scientific">Nephila pilipes</name>
    <name type="common">Giant wood spider</name>
    <name type="synonym">Nephila maculata</name>
    <dbReference type="NCBI Taxonomy" id="299642"/>
    <lineage>
        <taxon>Eukaryota</taxon>
        <taxon>Metazoa</taxon>
        <taxon>Ecdysozoa</taxon>
        <taxon>Arthropoda</taxon>
        <taxon>Chelicerata</taxon>
        <taxon>Arachnida</taxon>
        <taxon>Araneae</taxon>
        <taxon>Araneomorphae</taxon>
        <taxon>Entelegynae</taxon>
        <taxon>Araneoidea</taxon>
        <taxon>Nephilidae</taxon>
        <taxon>Nephila</taxon>
    </lineage>
</organism>
<protein>
    <submittedName>
        <fullName evidence="1">Uncharacterized protein</fullName>
    </submittedName>
</protein>
<dbReference type="EMBL" id="BMAW01069136">
    <property type="protein sequence ID" value="GFT67537.1"/>
    <property type="molecule type" value="Genomic_DNA"/>
</dbReference>
<feature type="non-terminal residue" evidence="1">
    <location>
        <position position="1"/>
    </location>
</feature>
<evidence type="ECO:0000313" key="2">
    <source>
        <dbReference type="Proteomes" id="UP000887013"/>
    </source>
</evidence>
<gene>
    <name evidence="1" type="ORF">NPIL_320051</name>
</gene>